<dbReference type="GO" id="GO:0015934">
    <property type="term" value="C:large ribosomal subunit"/>
    <property type="evidence" value="ECO:0007669"/>
    <property type="project" value="InterPro"/>
</dbReference>
<dbReference type="GO" id="GO:0006412">
    <property type="term" value="P:translation"/>
    <property type="evidence" value="ECO:0007669"/>
    <property type="project" value="InterPro"/>
</dbReference>
<dbReference type="EMBL" id="MHVU01000041">
    <property type="protein sequence ID" value="OHA97679.1"/>
    <property type="molecule type" value="Genomic_DNA"/>
</dbReference>
<evidence type="ECO:0000313" key="6">
    <source>
        <dbReference type="Proteomes" id="UP000178530"/>
    </source>
</evidence>
<dbReference type="AlphaFoldDB" id="A0A1G2TLX2"/>
<dbReference type="InterPro" id="IPR011332">
    <property type="entry name" value="Ribosomal_zn-bd"/>
</dbReference>
<dbReference type="SUPFAM" id="SSF57829">
    <property type="entry name" value="Zn-binding ribosomal proteins"/>
    <property type="match status" value="1"/>
</dbReference>
<feature type="non-terminal residue" evidence="5">
    <location>
        <position position="1"/>
    </location>
</feature>
<evidence type="ECO:0000256" key="1">
    <source>
        <dbReference type="ARBA" id="ARBA00008560"/>
    </source>
</evidence>
<evidence type="ECO:0000256" key="2">
    <source>
        <dbReference type="ARBA" id="ARBA00022980"/>
    </source>
</evidence>
<proteinExistence type="inferred from homology"/>
<organism evidence="5 6">
    <name type="scientific">Candidatus Zambryskibacteria bacterium RIFCSPHIGHO2_12_FULL_38_37</name>
    <dbReference type="NCBI Taxonomy" id="1802751"/>
    <lineage>
        <taxon>Bacteria</taxon>
        <taxon>Candidatus Zambryskiibacteriota</taxon>
    </lineage>
</organism>
<sequence length="52" mass="5857">PAVTMDKNTNVPHLRHRASLVTGQYKGRVVIDMQAKLAKKTKKDKLAKKEGR</sequence>
<comment type="similarity">
    <text evidence="1">Belongs to the bacterial ribosomal protein bL32 family.</text>
</comment>
<reference evidence="5 6" key="1">
    <citation type="journal article" date="2016" name="Nat. Commun.">
        <title>Thousands of microbial genomes shed light on interconnected biogeochemical processes in an aquifer system.</title>
        <authorList>
            <person name="Anantharaman K."/>
            <person name="Brown C.T."/>
            <person name="Hug L.A."/>
            <person name="Sharon I."/>
            <person name="Castelle C.J."/>
            <person name="Probst A.J."/>
            <person name="Thomas B.C."/>
            <person name="Singh A."/>
            <person name="Wilkins M.J."/>
            <person name="Karaoz U."/>
            <person name="Brodie E.L."/>
            <person name="Williams K.H."/>
            <person name="Hubbard S.S."/>
            <person name="Banfield J.F."/>
        </authorList>
    </citation>
    <scope>NUCLEOTIDE SEQUENCE [LARGE SCALE GENOMIC DNA]</scope>
</reference>
<dbReference type="NCBIfam" id="TIGR01031">
    <property type="entry name" value="rpmF_bact"/>
    <property type="match status" value="1"/>
</dbReference>
<comment type="caution">
    <text evidence="5">The sequence shown here is derived from an EMBL/GenBank/DDBJ whole genome shotgun (WGS) entry which is preliminary data.</text>
</comment>
<gene>
    <name evidence="5" type="ORF">A3E32_03080</name>
</gene>
<keyword evidence="3" id="KW-0687">Ribonucleoprotein</keyword>
<keyword evidence="2 5" id="KW-0689">Ribosomal protein</keyword>
<evidence type="ECO:0000256" key="4">
    <source>
        <dbReference type="ARBA" id="ARBA00035178"/>
    </source>
</evidence>
<name>A0A1G2TLX2_9BACT</name>
<evidence type="ECO:0000256" key="3">
    <source>
        <dbReference type="ARBA" id="ARBA00023274"/>
    </source>
</evidence>
<evidence type="ECO:0000313" key="5">
    <source>
        <dbReference type="EMBL" id="OHA97679.1"/>
    </source>
</evidence>
<protein>
    <recommendedName>
        <fullName evidence="4">Large ribosomal subunit protein bL32</fullName>
    </recommendedName>
</protein>
<dbReference type="InterPro" id="IPR002677">
    <property type="entry name" value="Ribosomal_bL32"/>
</dbReference>
<dbReference type="Proteomes" id="UP000178530">
    <property type="component" value="Unassembled WGS sequence"/>
</dbReference>
<accession>A0A1G2TLX2</accession>
<dbReference type="GO" id="GO:0003735">
    <property type="term" value="F:structural constituent of ribosome"/>
    <property type="evidence" value="ECO:0007669"/>
    <property type="project" value="InterPro"/>
</dbReference>